<protein>
    <recommendedName>
        <fullName evidence="1">Rhodanese domain-containing protein</fullName>
    </recommendedName>
</protein>
<dbReference type="GO" id="GO:0004725">
    <property type="term" value="F:protein tyrosine phosphatase activity"/>
    <property type="evidence" value="ECO:0007669"/>
    <property type="project" value="TreeGrafter"/>
</dbReference>
<organism evidence="2 3">
    <name type="scientific">Hymenoscyphus fraxineus</name>
    <dbReference type="NCBI Taxonomy" id="746836"/>
    <lineage>
        <taxon>Eukaryota</taxon>
        <taxon>Fungi</taxon>
        <taxon>Dikarya</taxon>
        <taxon>Ascomycota</taxon>
        <taxon>Pezizomycotina</taxon>
        <taxon>Leotiomycetes</taxon>
        <taxon>Helotiales</taxon>
        <taxon>Helotiaceae</taxon>
        <taxon>Hymenoscyphus</taxon>
    </lineage>
</organism>
<dbReference type="Proteomes" id="UP000696280">
    <property type="component" value="Unassembled WGS sequence"/>
</dbReference>
<dbReference type="SUPFAM" id="SSF52821">
    <property type="entry name" value="Rhodanese/Cell cycle control phosphatase"/>
    <property type="match status" value="1"/>
</dbReference>
<dbReference type="GO" id="GO:0005737">
    <property type="term" value="C:cytoplasm"/>
    <property type="evidence" value="ECO:0007669"/>
    <property type="project" value="TreeGrafter"/>
</dbReference>
<proteinExistence type="predicted"/>
<gene>
    <name evidence="2" type="ORF">HYFRA_00001243</name>
</gene>
<evidence type="ECO:0000259" key="1">
    <source>
        <dbReference type="PROSITE" id="PS50206"/>
    </source>
</evidence>
<dbReference type="InterPro" id="IPR036873">
    <property type="entry name" value="Rhodanese-like_dom_sf"/>
</dbReference>
<dbReference type="SMART" id="SM00450">
    <property type="entry name" value="RHOD"/>
    <property type="match status" value="1"/>
</dbReference>
<keyword evidence="3" id="KW-1185">Reference proteome</keyword>
<evidence type="ECO:0000313" key="2">
    <source>
        <dbReference type="EMBL" id="CAG8952496.1"/>
    </source>
</evidence>
<dbReference type="Pfam" id="PF00581">
    <property type="entry name" value="Rhodanese"/>
    <property type="match status" value="1"/>
</dbReference>
<dbReference type="GO" id="GO:0005634">
    <property type="term" value="C:nucleus"/>
    <property type="evidence" value="ECO:0007669"/>
    <property type="project" value="TreeGrafter"/>
</dbReference>
<dbReference type="AlphaFoldDB" id="A0A9N9KS26"/>
<reference evidence="2" key="1">
    <citation type="submission" date="2021-07" db="EMBL/GenBank/DDBJ databases">
        <authorList>
            <person name="Durling M."/>
        </authorList>
    </citation>
    <scope>NUCLEOTIDE SEQUENCE</scope>
</reference>
<name>A0A9N9KS26_9HELO</name>
<dbReference type="EMBL" id="CAJVRL010000045">
    <property type="protein sequence ID" value="CAG8952496.1"/>
    <property type="molecule type" value="Genomic_DNA"/>
</dbReference>
<dbReference type="PANTHER" id="PTHR10828">
    <property type="entry name" value="M-PHASE INDUCER PHOSPHATASE DUAL SPECIFICITY PHOSPHATASE CDC25"/>
    <property type="match status" value="1"/>
</dbReference>
<comment type="caution">
    <text evidence="2">The sequence shown here is derived from an EMBL/GenBank/DDBJ whole genome shotgun (WGS) entry which is preliminary data.</text>
</comment>
<dbReference type="PANTHER" id="PTHR10828:SF38">
    <property type="entry name" value="ARSENICAL-RESISTANCE PROTEIN 2-RELATED"/>
    <property type="match status" value="1"/>
</dbReference>
<accession>A0A9N9KS26</accession>
<dbReference type="PROSITE" id="PS50206">
    <property type="entry name" value="RHODANESE_3"/>
    <property type="match status" value="1"/>
</dbReference>
<dbReference type="InterPro" id="IPR001763">
    <property type="entry name" value="Rhodanese-like_dom"/>
</dbReference>
<feature type="domain" description="Rhodanese" evidence="1">
    <location>
        <begin position="37"/>
        <end position="200"/>
    </location>
</feature>
<dbReference type="OrthoDB" id="102559at2759"/>
<sequence>MSIPITVSSLPRISSASLSEILLAQANSNLDLQTPDTDDKVAIVDVRDDDHIGGHIRTSLHVPSHTHSHAIPGLVQKLKTRKIVVFHCALSQQRGPRAALGYVRERERLVGKGTVELLGQSGGVTSVGEAMMKDKKEEIERRGKGVIKQDGADGGEGWEDVDREGEVVEQVEQAEDEKQRVYILEGGFVGWQEKFGEDTRLTEGYRKEIWAEGYWM</sequence>
<evidence type="ECO:0000313" key="3">
    <source>
        <dbReference type="Proteomes" id="UP000696280"/>
    </source>
</evidence>
<dbReference type="Gene3D" id="3.40.250.10">
    <property type="entry name" value="Rhodanese-like domain"/>
    <property type="match status" value="1"/>
</dbReference>